<gene>
    <name evidence="8" type="ORF">AXF42_Ash012147</name>
</gene>
<reference evidence="8 9" key="1">
    <citation type="journal article" date="2017" name="Nature">
        <title>The Apostasia genome and the evolution of orchids.</title>
        <authorList>
            <person name="Zhang G.Q."/>
            <person name="Liu K.W."/>
            <person name="Li Z."/>
            <person name="Lohaus R."/>
            <person name="Hsiao Y.Y."/>
            <person name="Niu S.C."/>
            <person name="Wang J.Y."/>
            <person name="Lin Y.C."/>
            <person name="Xu Q."/>
            <person name="Chen L.J."/>
            <person name="Yoshida K."/>
            <person name="Fujiwara S."/>
            <person name="Wang Z.W."/>
            <person name="Zhang Y.Q."/>
            <person name="Mitsuda N."/>
            <person name="Wang M."/>
            <person name="Liu G.H."/>
            <person name="Pecoraro L."/>
            <person name="Huang H.X."/>
            <person name="Xiao X.J."/>
            <person name="Lin M."/>
            <person name="Wu X.Y."/>
            <person name="Wu W.L."/>
            <person name="Chen Y.Y."/>
            <person name="Chang S.B."/>
            <person name="Sakamoto S."/>
            <person name="Ohme-Takagi M."/>
            <person name="Yagi M."/>
            <person name="Zeng S.J."/>
            <person name="Shen C.Y."/>
            <person name="Yeh C.M."/>
            <person name="Luo Y.B."/>
            <person name="Tsai W.C."/>
            <person name="Van de Peer Y."/>
            <person name="Liu Z.J."/>
        </authorList>
    </citation>
    <scope>NUCLEOTIDE SEQUENCE [LARGE SCALE GENOMIC DNA]</scope>
    <source>
        <strain evidence="9">cv. Shenzhen</strain>
        <tissue evidence="8">Stem</tissue>
    </source>
</reference>
<dbReference type="GO" id="GO:0006506">
    <property type="term" value="P:GPI anchor biosynthetic process"/>
    <property type="evidence" value="ECO:0007669"/>
    <property type="project" value="TreeGrafter"/>
</dbReference>
<evidence type="ECO:0000256" key="2">
    <source>
        <dbReference type="ARBA" id="ARBA00010430"/>
    </source>
</evidence>
<name>A0A2I0B454_9ASPA</name>
<dbReference type="Pfam" id="PF08285">
    <property type="entry name" value="DPM3"/>
    <property type="match status" value="1"/>
</dbReference>
<dbReference type="PANTHER" id="PTHR16433">
    <property type="entry name" value="DOLICHOL-PHOSPHATE MANNOSYLTRANSFERASE SUBUNIT 3"/>
    <property type="match status" value="1"/>
</dbReference>
<dbReference type="GO" id="GO:0033185">
    <property type="term" value="C:dolichol-phosphate-mannose synthase complex"/>
    <property type="evidence" value="ECO:0007669"/>
    <property type="project" value="TreeGrafter"/>
</dbReference>
<protein>
    <recommendedName>
        <fullName evidence="7">Dolichol-phosphate mannosyltransferase subunit 3</fullName>
    </recommendedName>
</protein>
<dbReference type="GO" id="GO:0005789">
    <property type="term" value="C:endoplasmic reticulum membrane"/>
    <property type="evidence" value="ECO:0007669"/>
    <property type="project" value="UniProtKB-SubCell"/>
</dbReference>
<comment type="pathway">
    <text evidence="7">Protein modification; protein glycosylation.</text>
</comment>
<evidence type="ECO:0000313" key="9">
    <source>
        <dbReference type="Proteomes" id="UP000236161"/>
    </source>
</evidence>
<evidence type="ECO:0000256" key="5">
    <source>
        <dbReference type="ARBA" id="ARBA00022989"/>
    </source>
</evidence>
<feature type="transmembrane region" description="Helical" evidence="7">
    <location>
        <begin position="34"/>
        <end position="58"/>
    </location>
</feature>
<keyword evidence="3 7" id="KW-0812">Transmembrane</keyword>
<keyword evidence="6 7" id="KW-0472">Membrane</keyword>
<dbReference type="AlphaFoldDB" id="A0A2I0B454"/>
<keyword evidence="9" id="KW-1185">Reference proteome</keyword>
<evidence type="ECO:0000256" key="3">
    <source>
        <dbReference type="ARBA" id="ARBA00022692"/>
    </source>
</evidence>
<proteinExistence type="inferred from homology"/>
<sequence length="89" mass="9779">MKQILKILGVLLAIFAVWIGLLEASVVSQSYVWLLPVYLVLSLGCYGLLMVGIGLMFFPTCPQEAQLLQKEILEAKEFLSSKGVDMGSD</sequence>
<dbReference type="OrthoDB" id="2014333at2759"/>
<evidence type="ECO:0000256" key="1">
    <source>
        <dbReference type="ARBA" id="ARBA00004477"/>
    </source>
</evidence>
<evidence type="ECO:0000256" key="7">
    <source>
        <dbReference type="RuleBase" id="RU365085"/>
    </source>
</evidence>
<comment type="similarity">
    <text evidence="2 7">Belongs to the DPM3 family.</text>
</comment>
<dbReference type="PANTHER" id="PTHR16433:SF0">
    <property type="entry name" value="DOLICHOL-PHOSPHATE MANNOSYLTRANSFERASE SUBUNIT 3"/>
    <property type="match status" value="1"/>
</dbReference>
<evidence type="ECO:0000256" key="6">
    <source>
        <dbReference type="ARBA" id="ARBA00023136"/>
    </source>
</evidence>
<evidence type="ECO:0000256" key="4">
    <source>
        <dbReference type="ARBA" id="ARBA00022824"/>
    </source>
</evidence>
<accession>A0A2I0B454</accession>
<dbReference type="EMBL" id="KZ451916">
    <property type="protein sequence ID" value="PKA62561.1"/>
    <property type="molecule type" value="Genomic_DNA"/>
</dbReference>
<dbReference type="STRING" id="1088818.A0A2I0B454"/>
<comment type="subunit">
    <text evidence="7">Component of the dolichol-phosphate mannose (DPM) synthase complex.</text>
</comment>
<organism evidence="8 9">
    <name type="scientific">Apostasia shenzhenica</name>
    <dbReference type="NCBI Taxonomy" id="1088818"/>
    <lineage>
        <taxon>Eukaryota</taxon>
        <taxon>Viridiplantae</taxon>
        <taxon>Streptophyta</taxon>
        <taxon>Embryophyta</taxon>
        <taxon>Tracheophyta</taxon>
        <taxon>Spermatophyta</taxon>
        <taxon>Magnoliopsida</taxon>
        <taxon>Liliopsida</taxon>
        <taxon>Asparagales</taxon>
        <taxon>Orchidaceae</taxon>
        <taxon>Apostasioideae</taxon>
        <taxon>Apostasia</taxon>
    </lineage>
</organism>
<evidence type="ECO:0000313" key="8">
    <source>
        <dbReference type="EMBL" id="PKA62561.1"/>
    </source>
</evidence>
<comment type="subcellular location">
    <subcellularLocation>
        <location evidence="1 7">Endoplasmic reticulum membrane</location>
        <topology evidence="1 7">Multi-pass membrane protein</topology>
    </subcellularLocation>
</comment>
<dbReference type="UniPathway" id="UPA00378"/>
<keyword evidence="4 7" id="KW-0256">Endoplasmic reticulum</keyword>
<dbReference type="InterPro" id="IPR013174">
    <property type="entry name" value="DPM3"/>
</dbReference>
<keyword evidence="5 7" id="KW-1133">Transmembrane helix</keyword>
<dbReference type="Proteomes" id="UP000236161">
    <property type="component" value="Unassembled WGS sequence"/>
</dbReference>
<comment type="function">
    <text evidence="7">Stabilizer subunit of the dolichol-phosphate mannose (DPM) synthase complex; tethers catalytic subunit to the ER.</text>
</comment>
<comment type="caution">
    <text evidence="7">Lacks conserved residue(s) required for the propagation of feature annotation.</text>
</comment>